<accession>A0A656PMA1</accession>
<organism evidence="1 2">
    <name type="scientific">candidate division WWE3 bacterium</name>
    <dbReference type="NCBI Taxonomy" id="2053526"/>
    <lineage>
        <taxon>Bacteria</taxon>
        <taxon>Katanobacteria</taxon>
    </lineage>
</organism>
<dbReference type="EMBL" id="DQFB01000003">
    <property type="protein sequence ID" value="HCQ40529.1"/>
    <property type="molecule type" value="Genomic_DNA"/>
</dbReference>
<reference evidence="1 2" key="1">
    <citation type="journal article" date="2018" name="Nat. Biotechnol.">
        <title>A standardized bacterial taxonomy based on genome phylogeny substantially revises the tree of life.</title>
        <authorList>
            <person name="Parks D.H."/>
            <person name="Chuvochina M."/>
            <person name="Waite D.W."/>
            <person name="Rinke C."/>
            <person name="Skarshewski A."/>
            <person name="Chaumeil P.A."/>
            <person name="Hugenholtz P."/>
        </authorList>
    </citation>
    <scope>NUCLEOTIDE SEQUENCE [LARGE SCALE GENOMIC DNA]</scope>
    <source>
        <strain evidence="1">UBA12021</strain>
    </source>
</reference>
<evidence type="ECO:0000313" key="2">
    <source>
        <dbReference type="Proteomes" id="UP000262056"/>
    </source>
</evidence>
<evidence type="ECO:0000313" key="1">
    <source>
        <dbReference type="EMBL" id="HCQ40529.1"/>
    </source>
</evidence>
<dbReference type="AlphaFoldDB" id="A0A656PMA1"/>
<proteinExistence type="predicted"/>
<name>A0A656PMA1_UNCKA</name>
<comment type="caution">
    <text evidence="1">The sequence shown here is derived from an EMBL/GenBank/DDBJ whole genome shotgun (WGS) entry which is preliminary data.</text>
</comment>
<gene>
    <name evidence="1" type="ORF">DIU24_02335</name>
</gene>
<protein>
    <submittedName>
        <fullName evidence="1">Uncharacterized protein</fullName>
    </submittedName>
</protein>
<dbReference type="Proteomes" id="UP000262056">
    <property type="component" value="Unassembled WGS sequence"/>
</dbReference>
<sequence length="279" mass="30590">MVFLILAILSFDFATYKTSAPRIAKSEFAATKDLEVLGNTPVLQEIIATKQPLTTATPTPLPKEEVNPYIFRAADGNIDLSIGPVVMQFDGGGFEGIEISAELISPVNLGGYASTSEGLEVGNGIGVSRAENYGNILIGIHSGYHKDEPLEAEPFRFYFERRGKTSEESVLKKLQQAVGSRGKLYSSGTKVEVEVVAAIRMDHNAAEEIRLNPEQVLDIVTDGRYESIGNAEAFETVKNNGHEIMINFCGWGPNLEPTYYRYVILLNVLEASYTPLHIN</sequence>